<evidence type="ECO:0000313" key="2">
    <source>
        <dbReference type="Proteomes" id="UP000267164"/>
    </source>
</evidence>
<dbReference type="RefSeq" id="WP_120736346.1">
    <property type="nucleotide sequence ID" value="NZ_CP032568.1"/>
</dbReference>
<evidence type="ECO:0008006" key="3">
    <source>
        <dbReference type="Google" id="ProtNLM"/>
    </source>
</evidence>
<accession>A0A386ZCR6</accession>
<name>A0A386ZCR6_9NOCA</name>
<dbReference type="OrthoDB" id="5513277at2"/>
<evidence type="ECO:0000313" key="1">
    <source>
        <dbReference type="EMBL" id="AYF74425.1"/>
    </source>
</evidence>
<dbReference type="Proteomes" id="UP000267164">
    <property type="component" value="Chromosome"/>
</dbReference>
<gene>
    <name evidence="1" type="ORF">D7D52_11780</name>
</gene>
<dbReference type="InterPro" id="IPR029058">
    <property type="entry name" value="AB_hydrolase_fold"/>
</dbReference>
<organism evidence="1 2">
    <name type="scientific">Nocardia yunnanensis</name>
    <dbReference type="NCBI Taxonomy" id="2382165"/>
    <lineage>
        <taxon>Bacteria</taxon>
        <taxon>Bacillati</taxon>
        <taxon>Actinomycetota</taxon>
        <taxon>Actinomycetes</taxon>
        <taxon>Mycobacteriales</taxon>
        <taxon>Nocardiaceae</taxon>
        <taxon>Nocardia</taxon>
    </lineage>
</organism>
<dbReference type="Gene3D" id="3.40.50.1820">
    <property type="entry name" value="alpha/beta hydrolase"/>
    <property type="match status" value="1"/>
</dbReference>
<keyword evidence="2" id="KW-1185">Reference proteome</keyword>
<protein>
    <recommendedName>
        <fullName evidence="3">Alpha/beta hydrolase</fullName>
    </recommendedName>
</protein>
<dbReference type="EMBL" id="CP032568">
    <property type="protein sequence ID" value="AYF74425.1"/>
    <property type="molecule type" value="Genomic_DNA"/>
</dbReference>
<dbReference type="AlphaFoldDB" id="A0A386ZCR6"/>
<sequence length="68" mass="7242">MAKIGHWKSEAARTAYMTAYASLSALWTVPFTEFDIETSYGTTHVRKCGDGPGAPLVLIPPVMGNGAV</sequence>
<proteinExistence type="predicted"/>
<reference evidence="1 2" key="1">
    <citation type="submission" date="2018-09" db="EMBL/GenBank/DDBJ databases">
        <title>Nocardia yunnanensis sp. nov., an actinomycete isolated from a soil sample.</title>
        <authorList>
            <person name="Zhang J."/>
        </authorList>
    </citation>
    <scope>NUCLEOTIDE SEQUENCE [LARGE SCALE GENOMIC DNA]</scope>
    <source>
        <strain evidence="1 2">CFHS0054</strain>
    </source>
</reference>
<dbReference type="KEGG" id="nyu:D7D52_11780"/>